<organism evidence="1">
    <name type="scientific">mine drainage metagenome</name>
    <dbReference type="NCBI Taxonomy" id="410659"/>
    <lineage>
        <taxon>unclassified sequences</taxon>
        <taxon>metagenomes</taxon>
        <taxon>ecological metagenomes</taxon>
    </lineage>
</organism>
<evidence type="ECO:0000313" key="1">
    <source>
        <dbReference type="EMBL" id="OIR04198.1"/>
    </source>
</evidence>
<gene>
    <name evidence="1" type="ORF">GALL_136800</name>
</gene>
<protein>
    <submittedName>
        <fullName evidence="1">Uncharacterized protein</fullName>
    </submittedName>
</protein>
<sequence length="65" mass="7121">MEKELNRIVLLAIALSLPLSAGAYDCTGIATVSGNRQGKTAFHKFYYEPEFKGGNNGVEDCVKRQ</sequence>
<dbReference type="AlphaFoldDB" id="A0A1J5SVY3"/>
<reference evidence="1" key="1">
    <citation type="submission" date="2016-10" db="EMBL/GenBank/DDBJ databases">
        <title>Sequence of Gallionella enrichment culture.</title>
        <authorList>
            <person name="Poehlein A."/>
            <person name="Muehling M."/>
            <person name="Daniel R."/>
        </authorList>
    </citation>
    <scope>NUCLEOTIDE SEQUENCE</scope>
</reference>
<accession>A0A1J5SVY3</accession>
<dbReference type="EMBL" id="MLJW01000059">
    <property type="protein sequence ID" value="OIR04198.1"/>
    <property type="molecule type" value="Genomic_DNA"/>
</dbReference>
<name>A0A1J5SVY3_9ZZZZ</name>
<comment type="caution">
    <text evidence="1">The sequence shown here is derived from an EMBL/GenBank/DDBJ whole genome shotgun (WGS) entry which is preliminary data.</text>
</comment>
<proteinExistence type="predicted"/>